<evidence type="ECO:0000313" key="2">
    <source>
        <dbReference type="EMBL" id="MFD2516390.1"/>
    </source>
</evidence>
<gene>
    <name evidence="2" type="ORF">ACFSTG_00640</name>
</gene>
<keyword evidence="3" id="KW-1185">Reference proteome</keyword>
<dbReference type="PROSITE" id="PS51704">
    <property type="entry name" value="GP_PDE"/>
    <property type="match status" value="1"/>
</dbReference>
<dbReference type="InterPro" id="IPR017946">
    <property type="entry name" value="PLC-like_Pdiesterase_TIM-brl"/>
</dbReference>
<dbReference type="PANTHER" id="PTHR46211">
    <property type="entry name" value="GLYCEROPHOSPHORYL DIESTER PHOSPHODIESTERASE"/>
    <property type="match status" value="1"/>
</dbReference>
<dbReference type="EMBL" id="JBHULT010000005">
    <property type="protein sequence ID" value="MFD2516390.1"/>
    <property type="molecule type" value="Genomic_DNA"/>
</dbReference>
<feature type="domain" description="GP-PDE" evidence="1">
    <location>
        <begin position="30"/>
        <end position="299"/>
    </location>
</feature>
<evidence type="ECO:0000259" key="1">
    <source>
        <dbReference type="PROSITE" id="PS51704"/>
    </source>
</evidence>
<dbReference type="SUPFAM" id="SSF51695">
    <property type="entry name" value="PLC-like phosphodiesterases"/>
    <property type="match status" value="1"/>
</dbReference>
<name>A0ABW5ISL8_9FLAO</name>
<dbReference type="Proteomes" id="UP001597468">
    <property type="component" value="Unassembled WGS sequence"/>
</dbReference>
<dbReference type="Gene3D" id="3.20.20.190">
    <property type="entry name" value="Phosphatidylinositol (PI) phosphodiesterase"/>
    <property type="match status" value="1"/>
</dbReference>
<evidence type="ECO:0000313" key="3">
    <source>
        <dbReference type="Proteomes" id="UP001597468"/>
    </source>
</evidence>
<organism evidence="2 3">
    <name type="scientific">Salinimicrobium flavum</name>
    <dbReference type="NCBI Taxonomy" id="1737065"/>
    <lineage>
        <taxon>Bacteria</taxon>
        <taxon>Pseudomonadati</taxon>
        <taxon>Bacteroidota</taxon>
        <taxon>Flavobacteriia</taxon>
        <taxon>Flavobacteriales</taxon>
        <taxon>Flavobacteriaceae</taxon>
        <taxon>Salinimicrobium</taxon>
    </lineage>
</organism>
<dbReference type="Pfam" id="PF03009">
    <property type="entry name" value="GDPD"/>
    <property type="match status" value="1"/>
</dbReference>
<dbReference type="InterPro" id="IPR030395">
    <property type="entry name" value="GP_PDE_dom"/>
</dbReference>
<comment type="caution">
    <text evidence="2">The sequence shown here is derived from an EMBL/GenBank/DDBJ whole genome shotgun (WGS) entry which is preliminary data.</text>
</comment>
<proteinExistence type="predicted"/>
<protein>
    <submittedName>
        <fullName evidence="2">Glycerophosphodiester phosphodiesterase family protein</fullName>
    </submittedName>
</protein>
<dbReference type="PANTHER" id="PTHR46211:SF14">
    <property type="entry name" value="GLYCEROPHOSPHODIESTER PHOSPHODIESTERASE"/>
    <property type="match status" value="1"/>
</dbReference>
<reference evidence="3" key="1">
    <citation type="journal article" date="2019" name="Int. J. Syst. Evol. Microbiol.">
        <title>The Global Catalogue of Microorganisms (GCM) 10K type strain sequencing project: providing services to taxonomists for standard genome sequencing and annotation.</title>
        <authorList>
            <consortium name="The Broad Institute Genomics Platform"/>
            <consortium name="The Broad Institute Genome Sequencing Center for Infectious Disease"/>
            <person name="Wu L."/>
            <person name="Ma J."/>
        </authorList>
    </citation>
    <scope>NUCLEOTIDE SEQUENCE [LARGE SCALE GENOMIC DNA]</scope>
    <source>
        <strain evidence="3">KCTC 42585</strain>
    </source>
</reference>
<sequence>MGFFRTFGILLVMAINLSCSRSTTGEISTIQVHGHRGEAGNYPENSLPAFLSAVEKGVDAIEMDVVISGDKKVVVSHDPYMAAGYMMTPHGKKISKRDEESYNLYQMSYASIKEFDGGSKFNRLFPKQKKMKTYKPLLEEVIDSIENSTSQNNLRAVVYNIELKSDPGRYGDFQPYPEEFSELVLKVIREKGIEDRVILQSFDPILLNVLNKDRPRVKLSFLVTSRDIEKNLSRLDFLPDIYSPRYKIVLLKEQVDEIKAKNMKIIPWTVNKRKHIKRMIKLGVDGIITDYPEKVLQELNR</sequence>
<dbReference type="RefSeq" id="WP_380747443.1">
    <property type="nucleotide sequence ID" value="NZ_JBHULT010000005.1"/>
</dbReference>
<accession>A0ABW5ISL8</accession>